<sequence length="150" mass="17545">MPPINNRNKDHQEIKGTTHAFYGLMQLGDAEQVYAMLSPNLRQLTLEEQHAEKYQSCFKFGRIICGHSIYDLIEIKEGFFDSTVLVCVMDEKAKPVSKTGKYSEEDQRYCAFKIQFIKLNGCWFIDDITLYNEFWSNEFKELLKEHAGQE</sequence>
<dbReference type="Proteomes" id="UP000192277">
    <property type="component" value="Unassembled WGS sequence"/>
</dbReference>
<gene>
    <name evidence="1" type="ORF">A4D02_30820</name>
</gene>
<evidence type="ECO:0008006" key="3">
    <source>
        <dbReference type="Google" id="ProtNLM"/>
    </source>
</evidence>
<keyword evidence="2" id="KW-1185">Reference proteome</keyword>
<reference evidence="1 2" key="1">
    <citation type="submission" date="2016-04" db="EMBL/GenBank/DDBJ databases">
        <authorList>
            <person name="Chen L."/>
            <person name="Zhuang W."/>
            <person name="Wang G."/>
        </authorList>
    </citation>
    <scope>NUCLEOTIDE SEQUENCE [LARGE SCALE GENOMIC DNA]</scope>
    <source>
        <strain evidence="2">GR20</strain>
    </source>
</reference>
<dbReference type="EMBL" id="LWBO01000014">
    <property type="protein sequence ID" value="OQP46436.1"/>
    <property type="molecule type" value="Genomic_DNA"/>
</dbReference>
<protein>
    <recommendedName>
        <fullName evidence="3">NTF2 fold immunity protein domain-containing protein</fullName>
    </recommendedName>
</protein>
<evidence type="ECO:0000313" key="2">
    <source>
        <dbReference type="Proteomes" id="UP000192277"/>
    </source>
</evidence>
<evidence type="ECO:0000313" key="1">
    <source>
        <dbReference type="EMBL" id="OQP46436.1"/>
    </source>
</evidence>
<proteinExistence type="predicted"/>
<organism evidence="1 2">
    <name type="scientific">Niastella koreensis</name>
    <dbReference type="NCBI Taxonomy" id="354356"/>
    <lineage>
        <taxon>Bacteria</taxon>
        <taxon>Pseudomonadati</taxon>
        <taxon>Bacteroidota</taxon>
        <taxon>Chitinophagia</taxon>
        <taxon>Chitinophagales</taxon>
        <taxon>Chitinophagaceae</taxon>
        <taxon>Niastella</taxon>
    </lineage>
</organism>
<accession>A0ABX3NUG7</accession>
<name>A0ABX3NUG7_9BACT</name>
<dbReference type="RefSeq" id="WP_014222254.1">
    <property type="nucleotide sequence ID" value="NZ_LWBO01000014.1"/>
</dbReference>
<comment type="caution">
    <text evidence="1">The sequence shown here is derived from an EMBL/GenBank/DDBJ whole genome shotgun (WGS) entry which is preliminary data.</text>
</comment>